<dbReference type="HOGENOM" id="CLU_1149777_0_0_2"/>
<organism evidence="1 2">
    <name type="scientific">Cenarchaeum symbiosum (strain A)</name>
    <dbReference type="NCBI Taxonomy" id="414004"/>
    <lineage>
        <taxon>Archaea</taxon>
        <taxon>Nitrososphaerota</taxon>
        <taxon>Candidatus Cenarchaeales</taxon>
        <taxon>Candidatus Cenarchaeaceae</taxon>
        <taxon>Candidatus Cenarchaeum</taxon>
    </lineage>
</organism>
<protein>
    <recommendedName>
        <fullName evidence="3">PIN domain-containing protein</fullName>
    </recommendedName>
</protein>
<accession>A0RZ46</accession>
<name>A0RZ46_CENSY</name>
<dbReference type="EMBL" id="DP000238">
    <property type="protein sequence ID" value="ABK78613.1"/>
    <property type="molecule type" value="Genomic_DNA"/>
</dbReference>
<reference evidence="1 2" key="1">
    <citation type="journal article" date="2006" name="Proc. Natl. Acad. Sci. U.S.A.">
        <title>Genomic analysis of the uncultivated marine crenarchaeote Cenarchaeum symbiosum.</title>
        <authorList>
            <person name="Hallam S.J."/>
            <person name="Konstantinidis K.T."/>
            <person name="Putnam N."/>
            <person name="Schleper C."/>
            <person name="Watanabe Y."/>
            <person name="Sugahara J."/>
            <person name="Preston C."/>
            <person name="de la Torre J."/>
            <person name="Richardson P.M."/>
            <person name="DeLong E.F."/>
        </authorList>
    </citation>
    <scope>NUCLEOTIDE SEQUENCE [LARGE SCALE GENOMIC DNA]</scope>
    <source>
        <strain evidence="2">A</strain>
    </source>
</reference>
<sequence>MAPAAMTTEPEQLEANRNNLVYYDTNVWIAHLIGPDSDAFTAKCNALFYDVEKRRVKLAASNHILSETLHTLRKDVVDNAPPGAGEDECRRLVDERSKSFLDEVDRLKREEKIQVAPMLAAEGQIKDHYQYVWDKLISIPYQAMIMNRCPKCKEHLPEHHDGPCTRCTKNVRSRVGYRYSGMGYPDMDHAYIALQHDVSALYTADRGFENLWGDPEFEGMEIYVFHRSRGKWSSERNPWPV</sequence>
<keyword evidence="2" id="KW-1185">Reference proteome</keyword>
<dbReference type="AlphaFoldDB" id="A0RZ46"/>
<evidence type="ECO:0008006" key="3">
    <source>
        <dbReference type="Google" id="ProtNLM"/>
    </source>
</evidence>
<evidence type="ECO:0000313" key="2">
    <source>
        <dbReference type="Proteomes" id="UP000000758"/>
    </source>
</evidence>
<proteinExistence type="predicted"/>
<dbReference type="EnsemblBacteria" id="ABK78613">
    <property type="protein sequence ID" value="ABK78613"/>
    <property type="gene ID" value="CENSYa_2009"/>
</dbReference>
<dbReference type="Proteomes" id="UP000000758">
    <property type="component" value="Chromosome"/>
</dbReference>
<evidence type="ECO:0000313" key="1">
    <source>
        <dbReference type="EMBL" id="ABK78613.1"/>
    </source>
</evidence>
<dbReference type="STRING" id="414004.CENSYa_2009"/>
<gene>
    <name evidence="1" type="ordered locus">CENSYa_2009</name>
</gene>
<dbReference type="KEGG" id="csy:CENSYa_2009"/>